<dbReference type="InterPro" id="IPR001623">
    <property type="entry name" value="DnaJ_domain"/>
</dbReference>
<dbReference type="Gene3D" id="1.20.120.1860">
    <property type="entry name" value="Small t-antigen, unique domain"/>
    <property type="match status" value="1"/>
</dbReference>
<organism evidence="3 4">
    <name type="scientific">Bat polyomavirus 5b</name>
    <dbReference type="NCBI Taxonomy" id="1623684"/>
    <lineage>
        <taxon>Viruses</taxon>
        <taxon>Monodnaviria</taxon>
        <taxon>Shotokuvirae</taxon>
        <taxon>Cossaviricota</taxon>
        <taxon>Papovaviricetes</taxon>
        <taxon>Sepolyvirales</taxon>
        <taxon>Polyomaviridae</taxon>
        <taxon>Alphapolyomavirus</taxon>
        <taxon>Alphapolyomavirus acelebensis</taxon>
    </lineage>
</organism>
<proteinExistence type="predicted"/>
<keyword evidence="4" id="KW-1185">Reference proteome</keyword>
<dbReference type="Proteomes" id="UP000125865">
    <property type="component" value="Segment"/>
</dbReference>
<feature type="domain" description="J" evidence="2">
    <location>
        <begin position="12"/>
        <end position="67"/>
    </location>
</feature>
<dbReference type="SMART" id="SM00271">
    <property type="entry name" value="DnaJ"/>
    <property type="match status" value="1"/>
</dbReference>
<dbReference type="KEGG" id="vg:37618632"/>
<dbReference type="CDD" id="cd06257">
    <property type="entry name" value="DnaJ"/>
    <property type="match status" value="1"/>
</dbReference>
<evidence type="ECO:0000256" key="1">
    <source>
        <dbReference type="ARBA" id="ARBA00022518"/>
    </source>
</evidence>
<reference evidence="3 4" key="1">
    <citation type="journal article" date="2015" name="Arch. Virol.">
        <title>Detection of novel polyomaviruses in fruit bats in Indonesia.</title>
        <authorList>
            <person name="Kobayashi S."/>
            <person name="Sasaki M."/>
            <person name="Nakao R."/>
            <person name="Setiyono A."/>
            <person name="Handhayani E."/>
            <person name="Orba Y."/>
            <person name="Rahmadani I."/>
            <person name="Taha S."/>
            <person name="Adiani S."/>
            <person name="Subangkit M."/>
            <person name="Nakamura I."/>
            <person name="Kimura T."/>
            <person name="Sawa H."/>
        </authorList>
    </citation>
    <scope>NUCLEOTIDE SEQUENCE [LARGE SCALE GENOMIC DNA]</scope>
    <source>
        <strain evidence="3">5b-2</strain>
    </source>
</reference>
<dbReference type="EMBL" id="AB972940">
    <property type="protein sequence ID" value="BAQ55549.1"/>
    <property type="molecule type" value="Genomic_DNA"/>
</dbReference>
<dbReference type="InterPro" id="IPR036869">
    <property type="entry name" value="J_dom_sf"/>
</dbReference>
<dbReference type="InterPro" id="IPR003354">
    <property type="entry name" value="Papo_T_antigen"/>
</dbReference>
<dbReference type="OrthoDB" id="14669at10239"/>
<dbReference type="GeneID" id="37618632"/>
<dbReference type="Pfam" id="PF02380">
    <property type="entry name" value="Papo_T_antigen"/>
    <property type="match status" value="1"/>
</dbReference>
<dbReference type="SUPFAM" id="SSF161240">
    <property type="entry name" value="T-antigen specific domain-like"/>
    <property type="match status" value="1"/>
</dbReference>
<protein>
    <submittedName>
        <fullName evidence="3">Small t antigen</fullName>
    </submittedName>
</protein>
<dbReference type="RefSeq" id="YP_009507647.1">
    <property type="nucleotide sequence ID" value="NC_038554.1"/>
</dbReference>
<dbReference type="Gene3D" id="1.10.287.110">
    <property type="entry name" value="DnaJ domain"/>
    <property type="match status" value="1"/>
</dbReference>
<keyword evidence="1" id="KW-0244">Early protein</keyword>
<accession>A0A0D5ZYD3</accession>
<evidence type="ECO:0000313" key="3">
    <source>
        <dbReference type="EMBL" id="BAQ55549.1"/>
    </source>
</evidence>
<evidence type="ECO:0000313" key="4">
    <source>
        <dbReference type="Proteomes" id="UP000125865"/>
    </source>
</evidence>
<evidence type="ECO:0000259" key="2">
    <source>
        <dbReference type="PROSITE" id="PS50076"/>
    </source>
</evidence>
<dbReference type="SUPFAM" id="SSF46565">
    <property type="entry name" value="Chaperone J-domain"/>
    <property type="match status" value="1"/>
</dbReference>
<dbReference type="PROSITE" id="PS50076">
    <property type="entry name" value="DNAJ_2"/>
    <property type="match status" value="1"/>
</dbReference>
<name>A0A0D5ZYD3_9POLY</name>
<sequence length="199" mass="23779">MDKFMDRDELKELCELLQIPAHCYGNLPMMKINYKKMNKIYHPDKGGDAEKMKRMNELWQKLQDGVCNARDEGPVSRWFWEYEAMTLSEFLGPDFQTRFCKVYPCCAFTPKEFCMCVCCLLNKQHRIYKVKKEKKCLVWGDCFCYRCYLLWFGFPHNEESFHWWAMILAETELKLLNLFNPGAWGKYVYGVGNCYIAMH</sequence>
<dbReference type="InterPro" id="IPR036092">
    <property type="entry name" value="Papo_T_antigensf"/>
</dbReference>